<dbReference type="RefSeq" id="WP_189110762.1">
    <property type="nucleotide sequence ID" value="NZ_BMMV01000025.1"/>
</dbReference>
<dbReference type="EMBL" id="BMMV01000025">
    <property type="protein sequence ID" value="GGK20540.1"/>
    <property type="molecule type" value="Genomic_DNA"/>
</dbReference>
<gene>
    <name evidence="1" type="ORF">GCM10011583_60520</name>
</gene>
<evidence type="ECO:0000313" key="2">
    <source>
        <dbReference type="Proteomes" id="UP000660265"/>
    </source>
</evidence>
<proteinExistence type="predicted"/>
<comment type="caution">
    <text evidence="1">The sequence shown here is derived from an EMBL/GenBank/DDBJ whole genome shotgun (WGS) entry which is preliminary data.</text>
</comment>
<protein>
    <submittedName>
        <fullName evidence="1">Uncharacterized protein</fullName>
    </submittedName>
</protein>
<sequence>MANAGIVQDGAPVLIRAAHLFGLPTQAEEAREVTTSPMDAVGRVRQLHTFGKGSCPRC</sequence>
<reference evidence="2" key="1">
    <citation type="journal article" date="2019" name="Int. J. Syst. Evol. Microbiol.">
        <title>The Global Catalogue of Microorganisms (GCM) 10K type strain sequencing project: providing services to taxonomists for standard genome sequencing and annotation.</title>
        <authorList>
            <consortium name="The Broad Institute Genomics Platform"/>
            <consortium name="The Broad Institute Genome Sequencing Center for Infectious Disease"/>
            <person name="Wu L."/>
            <person name="Ma J."/>
        </authorList>
    </citation>
    <scope>NUCLEOTIDE SEQUENCE [LARGE SCALE GENOMIC DNA]</scope>
    <source>
        <strain evidence="2">CGMCC 4.7275</strain>
    </source>
</reference>
<accession>A0ABQ2EPR5</accession>
<evidence type="ECO:0000313" key="1">
    <source>
        <dbReference type="EMBL" id="GGK20540.1"/>
    </source>
</evidence>
<keyword evidence="2" id="KW-1185">Reference proteome</keyword>
<organism evidence="1 2">
    <name type="scientific">Streptomyces camponoticapitis</name>
    <dbReference type="NCBI Taxonomy" id="1616125"/>
    <lineage>
        <taxon>Bacteria</taxon>
        <taxon>Bacillati</taxon>
        <taxon>Actinomycetota</taxon>
        <taxon>Actinomycetes</taxon>
        <taxon>Kitasatosporales</taxon>
        <taxon>Streptomycetaceae</taxon>
        <taxon>Streptomyces</taxon>
    </lineage>
</organism>
<name>A0ABQ2EPR5_9ACTN</name>
<dbReference type="Proteomes" id="UP000660265">
    <property type="component" value="Unassembled WGS sequence"/>
</dbReference>